<evidence type="ECO:0000313" key="1">
    <source>
        <dbReference type="EMBL" id="KAL2636036.1"/>
    </source>
</evidence>
<reference evidence="1 2" key="1">
    <citation type="submission" date="2024-09" db="EMBL/GenBank/DDBJ databases">
        <title>Chromosome-scale assembly of Riccia fluitans.</title>
        <authorList>
            <person name="Paukszto L."/>
            <person name="Sawicki J."/>
            <person name="Karawczyk K."/>
            <person name="Piernik-Szablinska J."/>
            <person name="Szczecinska M."/>
            <person name="Mazdziarz M."/>
        </authorList>
    </citation>
    <scope>NUCLEOTIDE SEQUENCE [LARGE SCALE GENOMIC DNA]</scope>
    <source>
        <strain evidence="1">Rf_01</strain>
        <tissue evidence="1">Aerial parts of the thallus</tissue>
    </source>
</reference>
<name>A0ABD1YZL3_9MARC</name>
<dbReference type="Proteomes" id="UP001605036">
    <property type="component" value="Unassembled WGS sequence"/>
</dbReference>
<comment type="caution">
    <text evidence="1">The sequence shown here is derived from an EMBL/GenBank/DDBJ whole genome shotgun (WGS) entry which is preliminary data.</text>
</comment>
<organism evidence="1 2">
    <name type="scientific">Riccia fluitans</name>
    <dbReference type="NCBI Taxonomy" id="41844"/>
    <lineage>
        <taxon>Eukaryota</taxon>
        <taxon>Viridiplantae</taxon>
        <taxon>Streptophyta</taxon>
        <taxon>Embryophyta</taxon>
        <taxon>Marchantiophyta</taxon>
        <taxon>Marchantiopsida</taxon>
        <taxon>Marchantiidae</taxon>
        <taxon>Marchantiales</taxon>
        <taxon>Ricciaceae</taxon>
        <taxon>Riccia</taxon>
    </lineage>
</organism>
<keyword evidence="2" id="KW-1185">Reference proteome</keyword>
<gene>
    <name evidence="1" type="ORF">R1flu_007515</name>
</gene>
<proteinExistence type="predicted"/>
<protein>
    <submittedName>
        <fullName evidence="1">Uncharacterized protein</fullName>
    </submittedName>
</protein>
<dbReference type="AlphaFoldDB" id="A0ABD1YZL3"/>
<dbReference type="EMBL" id="JBHFFA010000003">
    <property type="protein sequence ID" value="KAL2636036.1"/>
    <property type="molecule type" value="Genomic_DNA"/>
</dbReference>
<evidence type="ECO:0000313" key="2">
    <source>
        <dbReference type="Proteomes" id="UP001605036"/>
    </source>
</evidence>
<sequence>MMVGNWAAPFQKKGAKSPLVVDVADAVGVVRHVENAGHAAEGGAADANGEGVCGQWTEKVSCHEGQAEHMWRRKALPRTPAAPYISS</sequence>
<accession>A0ABD1YZL3</accession>